<proteinExistence type="predicted"/>
<dbReference type="PANTHER" id="PTHR47683">
    <property type="entry name" value="PSEUDOURIDINE SYNTHASE FAMILY PROTEIN-RELATED"/>
    <property type="match status" value="1"/>
</dbReference>
<keyword evidence="14" id="KW-1185">Reference proteome</keyword>
<dbReference type="OrthoDB" id="9807213at2"/>
<dbReference type="RefSeq" id="WP_133684069.1">
    <property type="nucleotide sequence ID" value="NZ_SNZP01000020.1"/>
</dbReference>
<name>A0A4R7AXT6_9NEIS</name>
<dbReference type="Gene3D" id="3.30.70.1560">
    <property type="entry name" value="Alpha-L RNA-binding motif"/>
    <property type="match status" value="1"/>
</dbReference>
<dbReference type="GO" id="GO:0006396">
    <property type="term" value="P:RNA processing"/>
    <property type="evidence" value="ECO:0007669"/>
    <property type="project" value="UniProtKB-ARBA"/>
</dbReference>
<dbReference type="InterPro" id="IPR050343">
    <property type="entry name" value="RsuA_PseudoU_synthase"/>
</dbReference>
<keyword evidence="11" id="KW-0694">RNA-binding</keyword>
<evidence type="ECO:0000256" key="5">
    <source>
        <dbReference type="ARBA" id="ARBA00039989"/>
    </source>
</evidence>
<evidence type="ECO:0000313" key="13">
    <source>
        <dbReference type="EMBL" id="TDR71098.1"/>
    </source>
</evidence>
<gene>
    <name evidence="13" type="ORF">DFP86_12053</name>
</gene>
<dbReference type="SUPFAM" id="SSF55174">
    <property type="entry name" value="Alpha-L RNA-binding motif"/>
    <property type="match status" value="1"/>
</dbReference>
<reference evidence="13 14" key="1">
    <citation type="submission" date="2019-03" db="EMBL/GenBank/DDBJ databases">
        <title>Genomic Encyclopedia of Type Strains, Phase III (KMG-III): the genomes of soil and plant-associated and newly described type strains.</title>
        <authorList>
            <person name="Whitman W."/>
        </authorList>
    </citation>
    <scope>NUCLEOTIDE SEQUENCE [LARGE SCALE GENOMIC DNA]</scope>
    <source>
        <strain evidence="13 14">CECT 8976</strain>
    </source>
</reference>
<evidence type="ECO:0000256" key="9">
    <source>
        <dbReference type="ARBA" id="ARBA00042890"/>
    </source>
</evidence>
<evidence type="ECO:0000313" key="14">
    <source>
        <dbReference type="Proteomes" id="UP000295611"/>
    </source>
</evidence>
<comment type="catalytic activity">
    <reaction evidence="3">
        <text>uridine(2604) in 23S rRNA = pseudouridine(2604) in 23S rRNA</text>
        <dbReference type="Rhea" id="RHEA:38875"/>
        <dbReference type="Rhea" id="RHEA-COMP:10093"/>
        <dbReference type="Rhea" id="RHEA-COMP:10094"/>
        <dbReference type="ChEBI" id="CHEBI:65314"/>
        <dbReference type="ChEBI" id="CHEBI:65315"/>
        <dbReference type="EC" id="5.4.99.21"/>
    </reaction>
</comment>
<evidence type="ECO:0000256" key="2">
    <source>
        <dbReference type="ARBA" id="ARBA00036390"/>
    </source>
</evidence>
<evidence type="ECO:0000256" key="3">
    <source>
        <dbReference type="ARBA" id="ARBA00036535"/>
    </source>
</evidence>
<dbReference type="InterPro" id="IPR042092">
    <property type="entry name" value="PsdUridine_s_RsuA/RluB/E/F_cat"/>
</dbReference>
<evidence type="ECO:0000256" key="6">
    <source>
        <dbReference type="ARBA" id="ARBA00041420"/>
    </source>
</evidence>
<dbReference type="InterPro" id="IPR036986">
    <property type="entry name" value="S4_RNA-bd_sf"/>
</dbReference>
<accession>A0A4R7AXT6</accession>
<comment type="caution">
    <text evidence="13">The sequence shown here is derived from an EMBL/GenBank/DDBJ whole genome shotgun (WGS) entry which is preliminary data.</text>
</comment>
<dbReference type="SMART" id="SM00363">
    <property type="entry name" value="S4"/>
    <property type="match status" value="1"/>
</dbReference>
<evidence type="ECO:0000256" key="8">
    <source>
        <dbReference type="ARBA" id="ARBA00042843"/>
    </source>
</evidence>
<dbReference type="InterPro" id="IPR020103">
    <property type="entry name" value="PsdUridine_synth_cat_dom_sf"/>
</dbReference>
<dbReference type="AlphaFoldDB" id="A0A4R7AXT6"/>
<dbReference type="Gene3D" id="3.30.70.580">
    <property type="entry name" value="Pseudouridine synthase I, catalytic domain, N-terminal subdomain"/>
    <property type="match status" value="1"/>
</dbReference>
<feature type="domain" description="RNA-binding S4" evidence="12">
    <location>
        <begin position="7"/>
        <end position="66"/>
    </location>
</feature>
<evidence type="ECO:0000259" key="12">
    <source>
        <dbReference type="SMART" id="SM00363"/>
    </source>
</evidence>
<dbReference type="GO" id="GO:0003723">
    <property type="term" value="F:RNA binding"/>
    <property type="evidence" value="ECO:0007669"/>
    <property type="project" value="UniProtKB-KW"/>
</dbReference>
<evidence type="ECO:0000256" key="7">
    <source>
        <dbReference type="ARBA" id="ARBA00041697"/>
    </source>
</evidence>
<comment type="catalytic activity">
    <reaction evidence="2">
        <text>uridine(35) in tRNA(Tyr) = pseudouridine(35) in tRNA(Tyr)</text>
        <dbReference type="Rhea" id="RHEA:60556"/>
        <dbReference type="Rhea" id="RHEA-COMP:15607"/>
        <dbReference type="Rhea" id="RHEA-COMP:15608"/>
        <dbReference type="ChEBI" id="CHEBI:65314"/>
        <dbReference type="ChEBI" id="CHEBI:65315"/>
    </reaction>
</comment>
<evidence type="ECO:0000256" key="11">
    <source>
        <dbReference type="PROSITE-ProRule" id="PRU00182"/>
    </source>
</evidence>
<dbReference type="InterPro" id="IPR002942">
    <property type="entry name" value="S4_RNA-bd"/>
</dbReference>
<dbReference type="SUPFAM" id="SSF55120">
    <property type="entry name" value="Pseudouridine synthase"/>
    <property type="match status" value="1"/>
</dbReference>
<dbReference type="Proteomes" id="UP000295611">
    <property type="component" value="Unassembled WGS sequence"/>
</dbReference>
<protein>
    <recommendedName>
        <fullName evidence="5">Dual-specificity RNA pseudouridine synthase RluF</fullName>
        <ecNumber evidence="4">5.4.99.21</ecNumber>
    </recommendedName>
    <alternativeName>
        <fullName evidence="7">23S rRNA pseudouridine(2604) synthase</fullName>
    </alternativeName>
    <alternativeName>
        <fullName evidence="9">Ribosomal large subunit pseudouridine synthase F</fullName>
    </alternativeName>
    <alternativeName>
        <fullName evidence="8">rRNA pseudouridylate synthase F</fullName>
    </alternativeName>
    <alternativeName>
        <fullName evidence="10">rRNA-uridine isomerase F</fullName>
    </alternativeName>
    <alternativeName>
        <fullName evidence="6">tRNA(Tyr) pseudouridine(35) synthase</fullName>
    </alternativeName>
</protein>
<dbReference type="Pfam" id="PF01479">
    <property type="entry name" value="S4"/>
    <property type="match status" value="1"/>
</dbReference>
<organism evidence="13 14">
    <name type="scientific">Paludibacterium purpuratum</name>
    <dbReference type="NCBI Taxonomy" id="1144873"/>
    <lineage>
        <taxon>Bacteria</taxon>
        <taxon>Pseudomonadati</taxon>
        <taxon>Pseudomonadota</taxon>
        <taxon>Betaproteobacteria</taxon>
        <taxon>Neisseriales</taxon>
        <taxon>Chromobacteriaceae</taxon>
        <taxon>Paludibacterium</taxon>
    </lineage>
</organism>
<evidence type="ECO:0000256" key="10">
    <source>
        <dbReference type="ARBA" id="ARBA00043147"/>
    </source>
</evidence>
<dbReference type="Gene3D" id="3.10.290.10">
    <property type="entry name" value="RNA-binding S4 domain"/>
    <property type="match status" value="1"/>
</dbReference>
<dbReference type="EC" id="5.4.99.21" evidence="4"/>
<sequence>MEQSTGVRLAKRMVELGLCSRREADEYIEQGLVKVDGEVVRVLGSRVEPHQHIELTRPATPLADVPVTLLYHRKPGDGGQWRTLLNVDTRWQDDHDEQVFLPRHLRQLHAFGATDDTCGGLLALTQDRRLLKKLAECEMEFLIAVDAAPALEALKQATVGKLSRQSDRQLRLVMTQPAPGQIAALCAELGAPARSIRCIRIGRLALGKLPDGQWRYLQGWERF</sequence>
<dbReference type="InterPro" id="IPR020094">
    <property type="entry name" value="TruA/RsuA/RluB/E/F_N"/>
</dbReference>
<dbReference type="CDD" id="cd00165">
    <property type="entry name" value="S4"/>
    <property type="match status" value="1"/>
</dbReference>
<evidence type="ECO:0000256" key="1">
    <source>
        <dbReference type="ARBA" id="ARBA00023235"/>
    </source>
</evidence>
<dbReference type="EMBL" id="SNZP01000020">
    <property type="protein sequence ID" value="TDR71098.1"/>
    <property type="molecule type" value="Genomic_DNA"/>
</dbReference>
<dbReference type="PANTHER" id="PTHR47683:SF2">
    <property type="entry name" value="RNA-BINDING S4 DOMAIN-CONTAINING PROTEIN"/>
    <property type="match status" value="1"/>
</dbReference>
<dbReference type="GO" id="GO:0160138">
    <property type="term" value="F:23S rRNA pseudouridine(2604) synthase activity"/>
    <property type="evidence" value="ECO:0007669"/>
    <property type="project" value="UniProtKB-EC"/>
</dbReference>
<dbReference type="PROSITE" id="PS50889">
    <property type="entry name" value="S4"/>
    <property type="match status" value="1"/>
</dbReference>
<keyword evidence="1" id="KW-0413">Isomerase</keyword>
<evidence type="ECO:0000256" key="4">
    <source>
        <dbReference type="ARBA" id="ARBA00038922"/>
    </source>
</evidence>
<dbReference type="GO" id="GO:0001522">
    <property type="term" value="P:pseudouridine synthesis"/>
    <property type="evidence" value="ECO:0007669"/>
    <property type="project" value="InterPro"/>
</dbReference>